<evidence type="ECO:0000313" key="2">
    <source>
        <dbReference type="Proteomes" id="UP000697802"/>
    </source>
</evidence>
<gene>
    <name evidence="1" type="ORF">C5471_04545</name>
</gene>
<comment type="caution">
    <text evidence="1">The sequence shown here is derived from an EMBL/GenBank/DDBJ whole genome shotgun (WGS) entry which is preliminary data.</text>
</comment>
<reference evidence="1 2" key="1">
    <citation type="submission" date="2018-02" db="EMBL/GenBank/DDBJ databases">
        <authorList>
            <person name="Machado R.A."/>
        </authorList>
    </citation>
    <scope>NUCLEOTIDE SEQUENCE [LARGE SCALE GENOMIC DNA]</scope>
    <source>
        <strain evidence="1 2">T327</strain>
    </source>
</reference>
<dbReference type="RefSeq" id="WP_166295666.1">
    <property type="nucleotide sequence ID" value="NZ_CAWPIF010000007.1"/>
</dbReference>
<proteinExistence type="predicted"/>
<accession>A0ABX0GD88</accession>
<dbReference type="EMBL" id="PUJU01000007">
    <property type="protein sequence ID" value="NHB87019.1"/>
    <property type="molecule type" value="Genomic_DNA"/>
</dbReference>
<dbReference type="Proteomes" id="UP000697802">
    <property type="component" value="Unassembled WGS sequence"/>
</dbReference>
<evidence type="ECO:0000313" key="1">
    <source>
        <dbReference type="EMBL" id="NHB87019.1"/>
    </source>
</evidence>
<keyword evidence="2" id="KW-1185">Reference proteome</keyword>
<name>A0ABX0GD88_9GAMM</name>
<organism evidence="1 2">
    <name type="scientific">Photorhabdus tasmaniensis</name>
    <dbReference type="NCBI Taxonomy" id="1004159"/>
    <lineage>
        <taxon>Bacteria</taxon>
        <taxon>Pseudomonadati</taxon>
        <taxon>Pseudomonadota</taxon>
        <taxon>Gammaproteobacteria</taxon>
        <taxon>Enterobacterales</taxon>
        <taxon>Morganellaceae</taxon>
        <taxon>Photorhabdus</taxon>
    </lineage>
</organism>
<sequence>MIGHIDNILTGFVSGYPLDRLDLTTPLTTLTLLINLTPVFPDVFSLNVSITLNFLPALKNP</sequence>
<protein>
    <submittedName>
        <fullName evidence="1">Uncharacterized protein</fullName>
    </submittedName>
</protein>